<dbReference type="Pfam" id="PF12833">
    <property type="entry name" value="HTH_18"/>
    <property type="match status" value="1"/>
</dbReference>
<comment type="caution">
    <text evidence="4">The sequence shown here is derived from an EMBL/GenBank/DDBJ whole genome shotgun (WGS) entry which is preliminary data.</text>
</comment>
<dbReference type="EMBL" id="JBHTIR010000715">
    <property type="protein sequence ID" value="MFD0851713.1"/>
    <property type="molecule type" value="Genomic_DNA"/>
</dbReference>
<keyword evidence="5" id="KW-1185">Reference proteome</keyword>
<dbReference type="Proteomes" id="UP001597083">
    <property type="component" value="Unassembled WGS sequence"/>
</dbReference>
<feature type="non-terminal residue" evidence="4">
    <location>
        <position position="1"/>
    </location>
</feature>
<evidence type="ECO:0000313" key="5">
    <source>
        <dbReference type="Proteomes" id="UP001597083"/>
    </source>
</evidence>
<dbReference type="PROSITE" id="PS01124">
    <property type="entry name" value="HTH_ARAC_FAMILY_2"/>
    <property type="match status" value="1"/>
</dbReference>
<dbReference type="InterPro" id="IPR018060">
    <property type="entry name" value="HTH_AraC"/>
</dbReference>
<dbReference type="SUPFAM" id="SSF46689">
    <property type="entry name" value="Homeodomain-like"/>
    <property type="match status" value="1"/>
</dbReference>
<gene>
    <name evidence="4" type="ORF">ACFQ07_05755</name>
</gene>
<name>A0ABW3CB47_9ACTN</name>
<keyword evidence="1" id="KW-0805">Transcription regulation</keyword>
<evidence type="ECO:0000259" key="3">
    <source>
        <dbReference type="PROSITE" id="PS01124"/>
    </source>
</evidence>
<proteinExistence type="predicted"/>
<feature type="domain" description="HTH araC/xylS-type" evidence="3">
    <location>
        <begin position="1"/>
        <end position="55"/>
    </location>
</feature>
<evidence type="ECO:0000256" key="2">
    <source>
        <dbReference type="ARBA" id="ARBA00023163"/>
    </source>
</evidence>
<dbReference type="Gene3D" id="1.10.10.60">
    <property type="entry name" value="Homeodomain-like"/>
    <property type="match status" value="1"/>
</dbReference>
<evidence type="ECO:0000256" key="1">
    <source>
        <dbReference type="ARBA" id="ARBA00023015"/>
    </source>
</evidence>
<protein>
    <submittedName>
        <fullName evidence="4">Helix-turn-helix domain-containing protein</fullName>
    </submittedName>
</protein>
<keyword evidence="2" id="KW-0804">Transcription</keyword>
<sequence>RYRNRVRVSRALSRIEDGETDLAGLAHTLGFSDQPHFTRVLRSELDHTPDQVRSLLTA</sequence>
<accession>A0ABW3CB47</accession>
<organism evidence="4 5">
    <name type="scientific">Actinomadura adrarensis</name>
    <dbReference type="NCBI Taxonomy" id="1819600"/>
    <lineage>
        <taxon>Bacteria</taxon>
        <taxon>Bacillati</taxon>
        <taxon>Actinomycetota</taxon>
        <taxon>Actinomycetes</taxon>
        <taxon>Streptosporangiales</taxon>
        <taxon>Thermomonosporaceae</taxon>
        <taxon>Actinomadura</taxon>
    </lineage>
</organism>
<evidence type="ECO:0000313" key="4">
    <source>
        <dbReference type="EMBL" id="MFD0851713.1"/>
    </source>
</evidence>
<reference evidence="5" key="1">
    <citation type="journal article" date="2019" name="Int. J. Syst. Evol. Microbiol.">
        <title>The Global Catalogue of Microorganisms (GCM) 10K type strain sequencing project: providing services to taxonomists for standard genome sequencing and annotation.</title>
        <authorList>
            <consortium name="The Broad Institute Genomics Platform"/>
            <consortium name="The Broad Institute Genome Sequencing Center for Infectious Disease"/>
            <person name="Wu L."/>
            <person name="Ma J."/>
        </authorList>
    </citation>
    <scope>NUCLEOTIDE SEQUENCE [LARGE SCALE GENOMIC DNA]</scope>
    <source>
        <strain evidence="5">JCM 31696</strain>
    </source>
</reference>
<dbReference type="InterPro" id="IPR009057">
    <property type="entry name" value="Homeodomain-like_sf"/>
</dbReference>